<name>A0A9P8I9X1_9PEZI</name>
<gene>
    <name evidence="1" type="ORF">FGG08_002051</name>
</gene>
<dbReference type="EMBL" id="JAGHQL010000029">
    <property type="protein sequence ID" value="KAH0543613.1"/>
    <property type="molecule type" value="Genomic_DNA"/>
</dbReference>
<reference evidence="1" key="1">
    <citation type="submission" date="2021-03" db="EMBL/GenBank/DDBJ databases">
        <title>Comparative genomics and phylogenomic investigation of the class Geoglossomycetes provide insights into ecological specialization and systematics.</title>
        <authorList>
            <person name="Melie T."/>
            <person name="Pirro S."/>
            <person name="Miller A.N."/>
            <person name="Quandt A."/>
        </authorList>
    </citation>
    <scope>NUCLEOTIDE SEQUENCE</scope>
    <source>
        <strain evidence="1">GBOQ0MN5Z8</strain>
    </source>
</reference>
<proteinExistence type="predicted"/>
<dbReference type="SUPFAM" id="SSF52540">
    <property type="entry name" value="P-loop containing nucleoside triphosphate hydrolases"/>
    <property type="match status" value="1"/>
</dbReference>
<dbReference type="OrthoDB" id="6362633at2759"/>
<sequence>MSGLVSSATPPPPSHTYRICSRPPQESLSYCTTLAQPPCDAPPLIENADLNAPTKIKTSHQQPLMEPQINHLVEKTWSRYQSLPQNNRLLISISGIPGSGKTTLAITVTQRLNALHRASSPPSEAAAEPDIATFVPMDGYHYTRAHLSSMPDPELAHARRGAHWTFDAPAFLSLVQALRAPLTPAAPTIHAPSFSHSTKDPVEDDIPIPPTSRVLIFEGNYLSLNREPWSTAAGLMDELWFVEVDFQVARRRLVGRHVAAGIARDEEEAGRRADGNDLVNGEEIVRERLEVQEVVKSVEDEGWAEPAGVGVGVDGGERT</sequence>
<dbReference type="PANTHER" id="PTHR10285">
    <property type="entry name" value="URIDINE KINASE"/>
    <property type="match status" value="1"/>
</dbReference>
<keyword evidence="2" id="KW-1185">Reference proteome</keyword>
<evidence type="ECO:0000313" key="2">
    <source>
        <dbReference type="Proteomes" id="UP000698800"/>
    </source>
</evidence>
<organism evidence="1 2">
    <name type="scientific">Glutinoglossum americanum</name>
    <dbReference type="NCBI Taxonomy" id="1670608"/>
    <lineage>
        <taxon>Eukaryota</taxon>
        <taxon>Fungi</taxon>
        <taxon>Dikarya</taxon>
        <taxon>Ascomycota</taxon>
        <taxon>Pezizomycotina</taxon>
        <taxon>Geoglossomycetes</taxon>
        <taxon>Geoglossales</taxon>
        <taxon>Geoglossaceae</taxon>
        <taxon>Glutinoglossum</taxon>
    </lineage>
</organism>
<evidence type="ECO:0008006" key="3">
    <source>
        <dbReference type="Google" id="ProtNLM"/>
    </source>
</evidence>
<comment type="caution">
    <text evidence="1">The sequence shown here is derived from an EMBL/GenBank/DDBJ whole genome shotgun (WGS) entry which is preliminary data.</text>
</comment>
<evidence type="ECO:0000313" key="1">
    <source>
        <dbReference type="EMBL" id="KAH0543613.1"/>
    </source>
</evidence>
<protein>
    <recommendedName>
        <fullName evidence="3">Phosphoribulokinase/uridine kinase domain-containing protein</fullName>
    </recommendedName>
</protein>
<dbReference type="Proteomes" id="UP000698800">
    <property type="component" value="Unassembled WGS sequence"/>
</dbReference>
<accession>A0A9P8I9X1</accession>
<dbReference type="AlphaFoldDB" id="A0A9P8I9X1"/>
<dbReference type="Gene3D" id="3.40.50.300">
    <property type="entry name" value="P-loop containing nucleotide triphosphate hydrolases"/>
    <property type="match status" value="2"/>
</dbReference>
<dbReference type="InterPro" id="IPR027417">
    <property type="entry name" value="P-loop_NTPase"/>
</dbReference>